<protein>
    <submittedName>
        <fullName evidence="7">20S cyclosome subunit</fullName>
    </submittedName>
</protein>
<evidence type="ECO:0000313" key="8">
    <source>
        <dbReference type="Proteomes" id="UP000007796"/>
    </source>
</evidence>
<dbReference type="GO" id="GO:0070979">
    <property type="term" value="P:protein K11-linked ubiquitination"/>
    <property type="evidence" value="ECO:0007669"/>
    <property type="project" value="TreeGrafter"/>
</dbReference>
<feature type="compositionally biased region" description="Polar residues" evidence="5">
    <location>
        <begin position="334"/>
        <end position="348"/>
    </location>
</feature>
<dbReference type="PANTHER" id="PTHR12827">
    <property type="entry name" value="MEIOTIC CHECKPOINT REGULATOR TSG24 FAMILY MEMBER"/>
    <property type="match status" value="1"/>
</dbReference>
<dbReference type="HOGENOM" id="CLU_000746_0_0_1"/>
<comment type="similarity">
    <text evidence="1">Belongs to the APC1 family.</text>
</comment>
<keyword evidence="8" id="KW-1185">Reference proteome</keyword>
<feature type="domain" description="Anaphase-promoting complex subunit 1 N-terminal" evidence="6">
    <location>
        <begin position="30"/>
        <end position="751"/>
    </location>
</feature>
<dbReference type="GO" id="GO:0007091">
    <property type="term" value="P:metaphase/anaphase transition of mitotic cell cycle"/>
    <property type="evidence" value="ECO:0007669"/>
    <property type="project" value="TreeGrafter"/>
</dbReference>
<dbReference type="eggNOG" id="KOG1858">
    <property type="taxonomic scope" value="Eukaryota"/>
</dbReference>
<proteinExistence type="inferred from homology"/>
<reference evidence="7 8" key="1">
    <citation type="journal article" date="2011" name="Proc. Natl. Acad. Sci. U.S.A.">
        <title>Genome and transcriptome analyses of the mountain pine beetle-fungal symbiont Grosmannia clavigera, a lodgepole pine pathogen.</title>
        <authorList>
            <person name="DiGuistini S."/>
            <person name="Wang Y."/>
            <person name="Liao N.Y."/>
            <person name="Taylor G."/>
            <person name="Tanguay P."/>
            <person name="Feau N."/>
            <person name="Henrissat B."/>
            <person name="Chan S.K."/>
            <person name="Hesse-Orce U."/>
            <person name="Alamouti S.M."/>
            <person name="Tsui C.K.M."/>
            <person name="Docking R.T."/>
            <person name="Levasseur A."/>
            <person name="Haridas S."/>
            <person name="Robertson G."/>
            <person name="Birol I."/>
            <person name="Holt R.A."/>
            <person name="Marra M.A."/>
            <person name="Hamelin R.C."/>
            <person name="Hirst M."/>
            <person name="Jones S.J.M."/>
            <person name="Bohlmann J."/>
            <person name="Breuil C."/>
        </authorList>
    </citation>
    <scope>NUCLEOTIDE SEQUENCE [LARGE SCALE GENOMIC DNA]</scope>
    <source>
        <strain evidence="8">kw1407 / UAMH 11150</strain>
    </source>
</reference>
<name>F0XG48_GROCL</name>
<dbReference type="EMBL" id="GL629767">
    <property type="protein sequence ID" value="EFX03396.1"/>
    <property type="molecule type" value="Genomic_DNA"/>
</dbReference>
<dbReference type="GO" id="GO:0051301">
    <property type="term" value="P:cell division"/>
    <property type="evidence" value="ECO:0007669"/>
    <property type="project" value="UniProtKB-KW"/>
</dbReference>
<dbReference type="InParanoid" id="F0XG48"/>
<dbReference type="GO" id="GO:0031145">
    <property type="term" value="P:anaphase-promoting complex-dependent catabolic process"/>
    <property type="evidence" value="ECO:0007669"/>
    <property type="project" value="TreeGrafter"/>
</dbReference>
<dbReference type="GO" id="GO:0060090">
    <property type="term" value="F:molecular adaptor activity"/>
    <property type="evidence" value="ECO:0007669"/>
    <property type="project" value="TreeGrafter"/>
</dbReference>
<feature type="compositionally biased region" description="Basic and acidic residues" evidence="5">
    <location>
        <begin position="366"/>
        <end position="375"/>
    </location>
</feature>
<dbReference type="RefSeq" id="XP_014172878.1">
    <property type="nucleotide sequence ID" value="XM_014317403.1"/>
</dbReference>
<dbReference type="GO" id="GO:0005680">
    <property type="term" value="C:anaphase-promoting complex"/>
    <property type="evidence" value="ECO:0007669"/>
    <property type="project" value="InterPro"/>
</dbReference>
<dbReference type="PANTHER" id="PTHR12827:SF3">
    <property type="entry name" value="ANAPHASE-PROMOTING COMPLEX SUBUNIT 1"/>
    <property type="match status" value="1"/>
</dbReference>
<dbReference type="Proteomes" id="UP000007796">
    <property type="component" value="Unassembled WGS sequence"/>
</dbReference>
<accession>F0XG48</accession>
<feature type="compositionally biased region" description="Basic residues" evidence="5">
    <location>
        <begin position="319"/>
        <end position="333"/>
    </location>
</feature>
<evidence type="ECO:0000256" key="1">
    <source>
        <dbReference type="ARBA" id="ARBA00010547"/>
    </source>
</evidence>
<sequence>MASVKSTGIHEPAGLRFAIAENILPYNAAPDSYAWEIHTDDNGEDELFTTDTCAIWSRGGEVGRCLRFEAEKEPILKALLAYFPAGENGIENEDSASCNTGADPSTRSSLSKTLIVFLKTQAHVFSFSGGEYVIHMPFEVETAIAAPRGVIIQRKSKLDTTVPVTLKFPRAPPNSFLSSHILPMVNDLGSQTFSTASLGKPRPMPLRLSSTLDTMWDTPLETGDSGWPRLVFLADPMLPIGLVALQPEKGSRLGISARTPFLDPAEEILHVESIMHDRTTSNNNGNNDSLVLAVTVNRETSMYSVWRMSYLNSGDQITSRRKKPKTTVSRRRSSMQPGLQSGTTTPRHSSMRESLGGTLPVKKTRRGEAPDKGDTSLEMALSLETDRAAEASRRQSRRVSSLLARADLSASQERPLFAETPLLSTGTGRRADSHGSQRGRASVGLAATTSNVLYNQTLNSLLEAPVDGLLEELRSGGDFEGFHSMRLDDTEYDGLSKEILFTKIRSVPMDTANLRYSLSNTPANKLSKVYIVTGTPYSVDEQDRNYLLICIQDMIDTRLQLLTLHIQTRRSPMPLADKETTSITWGQLRRAQNVADSCKIFDGDQTMILILSEGNDGQHQLSIQAPWSELTTIVLPSLSLYKQDVYSTYDFEEPFPNPQPDVVEAMHICGFTAGMLDSLPEGIAAPLRDAVSRCQQHPPPHWDHGLYELVGRGDINTVLKAGPHSIHTSPNRAIAPAVAHHNSQAIKGVKDETNIQPVEEPESEERQAVIQALFGEDKRLYEAQGLLSACIMGIGLLYYNSQHRRMSEIMMSEIEFMDDEDEEDPLRNEGYRLAAGFALGFINLGKGSDRKGLLDMQITEQLLSLAYSTKKVELVNVLDRSAAAATVAICLIYMKTEDQIVARKIDVPDSILQFDYVRPDVLLLRTLAKNLILWSGIALRYAGSANRRVRDMLVHYLDSFRRIVQELPADHFDAQTARAGARMCLDVLALSCATVMSGTGDLIVLRRLRSLHGRDDVHTTYGSHFAAHLAIGTLFLGSGTTTFGNSNLAVAALLVAFYPIFPTTIQDNGSHLQAFRHFWVLATEPRCLVTKDIATGLPISVPITICLKPTALSISALAVSREEYMLHRKTPCLLPPLEDVITVRTDASAQGYWDLEVNFERHPNLRHDFQTNQNLYLRRRPAHECAFSTTLQVLGCGVPATLIAPSIGLPSTGLNGESACLDWLFELRRFKGITLAERAYMLGQLGTSEDGNGHIFSNIIDARLVLETSLERWSRNGLLDLRLLFDWASLRDSLRQCDEGAGSAVENRDKGTEMEVPADLQHEGQLPWSTSSAAVDWWMDDSIIDTLKGKAWIAGQKERIAKPL</sequence>
<keyword evidence="3" id="KW-0498">Mitosis</keyword>
<dbReference type="STRING" id="655863.F0XG48"/>
<dbReference type="Gene3D" id="1.25.10.10">
    <property type="entry name" value="Leucine-rich Repeat Variant"/>
    <property type="match status" value="2"/>
</dbReference>
<dbReference type="FunFam" id="1.25.10.10:FF:000531">
    <property type="entry name" value="Negative regulator of mitosis"/>
    <property type="match status" value="1"/>
</dbReference>
<keyword evidence="2" id="KW-0132">Cell division</keyword>
<dbReference type="OrthoDB" id="26401at2759"/>
<dbReference type="GeneID" id="25978769"/>
<gene>
    <name evidence="7" type="ORF">CMQ_5446</name>
</gene>
<feature type="region of interest" description="Disordered" evidence="5">
    <location>
        <begin position="417"/>
        <end position="440"/>
    </location>
</feature>
<evidence type="ECO:0000259" key="6">
    <source>
        <dbReference type="Pfam" id="PF12859"/>
    </source>
</evidence>
<feature type="region of interest" description="Disordered" evidence="5">
    <location>
        <begin position="316"/>
        <end position="376"/>
    </location>
</feature>
<keyword evidence="4" id="KW-0131">Cell cycle</keyword>
<dbReference type="Pfam" id="PF12859">
    <property type="entry name" value="ANAPC1"/>
    <property type="match status" value="1"/>
</dbReference>
<evidence type="ECO:0000256" key="2">
    <source>
        <dbReference type="ARBA" id="ARBA00022618"/>
    </source>
</evidence>
<dbReference type="InterPro" id="IPR011989">
    <property type="entry name" value="ARM-like"/>
</dbReference>
<dbReference type="InterPro" id="IPR049255">
    <property type="entry name" value="Apc1_N"/>
</dbReference>
<evidence type="ECO:0000256" key="3">
    <source>
        <dbReference type="ARBA" id="ARBA00022776"/>
    </source>
</evidence>
<evidence type="ECO:0000256" key="5">
    <source>
        <dbReference type="SAM" id="MobiDB-lite"/>
    </source>
</evidence>
<organism evidence="8">
    <name type="scientific">Grosmannia clavigera (strain kw1407 / UAMH 11150)</name>
    <name type="common">Blue stain fungus</name>
    <name type="synonym">Graphiocladiella clavigera</name>
    <dbReference type="NCBI Taxonomy" id="655863"/>
    <lineage>
        <taxon>Eukaryota</taxon>
        <taxon>Fungi</taxon>
        <taxon>Dikarya</taxon>
        <taxon>Ascomycota</taxon>
        <taxon>Pezizomycotina</taxon>
        <taxon>Sordariomycetes</taxon>
        <taxon>Sordariomycetidae</taxon>
        <taxon>Ophiostomatales</taxon>
        <taxon>Ophiostomataceae</taxon>
        <taxon>Leptographium</taxon>
    </lineage>
</organism>
<evidence type="ECO:0000256" key="4">
    <source>
        <dbReference type="ARBA" id="ARBA00023306"/>
    </source>
</evidence>
<evidence type="ECO:0000313" key="7">
    <source>
        <dbReference type="EMBL" id="EFX03396.1"/>
    </source>
</evidence>
<dbReference type="InterPro" id="IPR024990">
    <property type="entry name" value="Apc1"/>
</dbReference>